<protein>
    <submittedName>
        <fullName evidence="1">Alpha/beta hydrolase</fullName>
    </submittedName>
</protein>
<accession>A0ACB5RGN9</accession>
<dbReference type="EMBL" id="BROD01000001">
    <property type="protein sequence ID" value="GKX68241.1"/>
    <property type="molecule type" value="Genomic_DNA"/>
</dbReference>
<reference evidence="1" key="1">
    <citation type="journal article" date="2025" name="Int. J. Syst. Evol. Microbiol.">
        <title>Inconstantimicrobium mannanitabidum sp. nov., a novel member of the family Clostridiaceae isolated from anoxic soil under the treatment of reductive soil disinfestation.</title>
        <authorList>
            <person name="Ueki A."/>
            <person name="Tonouchi A."/>
            <person name="Honma S."/>
            <person name="Kaku N."/>
            <person name="Ueki K."/>
        </authorList>
    </citation>
    <scope>NUCLEOTIDE SEQUENCE</scope>
    <source>
        <strain evidence="1">TW13</strain>
    </source>
</reference>
<comment type="caution">
    <text evidence="1">The sequence shown here is derived from an EMBL/GenBank/DDBJ whole genome shotgun (WGS) entry which is preliminary data.</text>
</comment>
<organism evidence="1 2">
    <name type="scientific">Inconstantimicrobium mannanitabidum</name>
    <dbReference type="NCBI Taxonomy" id="1604901"/>
    <lineage>
        <taxon>Bacteria</taxon>
        <taxon>Bacillati</taxon>
        <taxon>Bacillota</taxon>
        <taxon>Clostridia</taxon>
        <taxon>Eubacteriales</taxon>
        <taxon>Clostridiaceae</taxon>
        <taxon>Inconstantimicrobium</taxon>
    </lineage>
</organism>
<evidence type="ECO:0000313" key="1">
    <source>
        <dbReference type="EMBL" id="GKX68241.1"/>
    </source>
</evidence>
<proteinExistence type="predicted"/>
<keyword evidence="1" id="KW-0378">Hydrolase</keyword>
<sequence length="268" mass="29416">MNSENLERKIVDVNGLKMSYIQLGDPTSKKSIVIIHGSTFNALGMVPYGRLYANKGYNVVLVDTPGHYGDLAQSKSVFSELTDSVAEFMKVLIKEGKLNSKSIVQGWSLGGSIAYDIAIRYGDIVECIGSVDGSSNWNNLDLGHITDYDNKIEALTAFLNNLKSSNVSQEVVDRLASELPLTTASPEACNNDFAIDKVLNVDSGLPHINIPVYAFYGSVDTLTTLEKQKEIMSNLKHGKLFVGEGYGHMAVIEDPEYVFNAFNEMMLE</sequence>
<keyword evidence="2" id="KW-1185">Reference proteome</keyword>
<dbReference type="Proteomes" id="UP001058074">
    <property type="component" value="Unassembled WGS sequence"/>
</dbReference>
<name>A0ACB5RGN9_9CLOT</name>
<gene>
    <name evidence="1" type="ORF">rsdtw13_34990</name>
</gene>
<evidence type="ECO:0000313" key="2">
    <source>
        <dbReference type="Proteomes" id="UP001058074"/>
    </source>
</evidence>